<dbReference type="EMBL" id="CM042030">
    <property type="protein sequence ID" value="KAI3787560.1"/>
    <property type="molecule type" value="Genomic_DNA"/>
</dbReference>
<evidence type="ECO:0000313" key="1">
    <source>
        <dbReference type="EMBL" id="KAI3787560.1"/>
    </source>
</evidence>
<sequence length="85" mass="10106">MCRCDVCRGDNKPVELQVRMSRSFTLVSFTHYTPPRKETNTGLEREREREREREEIKAYINLFSGLCNGVFTFFDSSETERDYNL</sequence>
<name>A0ACB9GVM8_9ASTR</name>
<keyword evidence="2" id="KW-1185">Reference proteome</keyword>
<reference evidence="1 2" key="2">
    <citation type="journal article" date="2022" name="Mol. Ecol. Resour.">
        <title>The genomes of chicory, endive, great burdock and yacon provide insights into Asteraceae paleo-polyploidization history and plant inulin production.</title>
        <authorList>
            <person name="Fan W."/>
            <person name="Wang S."/>
            <person name="Wang H."/>
            <person name="Wang A."/>
            <person name="Jiang F."/>
            <person name="Liu H."/>
            <person name="Zhao H."/>
            <person name="Xu D."/>
            <person name="Zhang Y."/>
        </authorList>
    </citation>
    <scope>NUCLEOTIDE SEQUENCE [LARGE SCALE GENOMIC DNA]</scope>
    <source>
        <strain evidence="2">cv. Yunnan</strain>
        <tissue evidence="1">Leaves</tissue>
    </source>
</reference>
<protein>
    <submittedName>
        <fullName evidence="1">Uncharacterized protein</fullName>
    </submittedName>
</protein>
<organism evidence="1 2">
    <name type="scientific">Smallanthus sonchifolius</name>
    <dbReference type="NCBI Taxonomy" id="185202"/>
    <lineage>
        <taxon>Eukaryota</taxon>
        <taxon>Viridiplantae</taxon>
        <taxon>Streptophyta</taxon>
        <taxon>Embryophyta</taxon>
        <taxon>Tracheophyta</taxon>
        <taxon>Spermatophyta</taxon>
        <taxon>Magnoliopsida</taxon>
        <taxon>eudicotyledons</taxon>
        <taxon>Gunneridae</taxon>
        <taxon>Pentapetalae</taxon>
        <taxon>asterids</taxon>
        <taxon>campanulids</taxon>
        <taxon>Asterales</taxon>
        <taxon>Asteraceae</taxon>
        <taxon>Asteroideae</taxon>
        <taxon>Heliantheae alliance</taxon>
        <taxon>Millerieae</taxon>
        <taxon>Smallanthus</taxon>
    </lineage>
</organism>
<gene>
    <name evidence="1" type="ORF">L1987_42121</name>
</gene>
<evidence type="ECO:0000313" key="2">
    <source>
        <dbReference type="Proteomes" id="UP001056120"/>
    </source>
</evidence>
<proteinExistence type="predicted"/>
<reference evidence="2" key="1">
    <citation type="journal article" date="2022" name="Mol. Ecol. Resour.">
        <title>The genomes of chicory, endive, great burdock and yacon provide insights into Asteraceae palaeo-polyploidization history and plant inulin production.</title>
        <authorList>
            <person name="Fan W."/>
            <person name="Wang S."/>
            <person name="Wang H."/>
            <person name="Wang A."/>
            <person name="Jiang F."/>
            <person name="Liu H."/>
            <person name="Zhao H."/>
            <person name="Xu D."/>
            <person name="Zhang Y."/>
        </authorList>
    </citation>
    <scope>NUCLEOTIDE SEQUENCE [LARGE SCALE GENOMIC DNA]</scope>
    <source>
        <strain evidence="2">cv. Yunnan</strain>
    </source>
</reference>
<comment type="caution">
    <text evidence="1">The sequence shown here is derived from an EMBL/GenBank/DDBJ whole genome shotgun (WGS) entry which is preliminary data.</text>
</comment>
<accession>A0ACB9GVM8</accession>
<dbReference type="Proteomes" id="UP001056120">
    <property type="component" value="Linkage Group LG13"/>
</dbReference>